<dbReference type="Gene3D" id="2.40.170.20">
    <property type="entry name" value="TonB-dependent receptor, beta-barrel domain"/>
    <property type="match status" value="1"/>
</dbReference>
<comment type="subcellular location">
    <subcellularLocation>
        <location evidence="1 11">Cell outer membrane</location>
        <topology evidence="1 11">Multi-pass membrane protein</topology>
    </subcellularLocation>
</comment>
<sequence>MKFAFILLSLSVLNTTLAADYALDEIEVETIQGNKDERTFIETNESVSVLKPKSLNRSDIQNSVQMLNGLGNVQTTSDKNGDTFSIRGISDMGVTGFQKDNLASVLVDEVFQTGLALKAGSFENWDLQNVEVLRGAQSTSQGVNSLAGNILLFHAKAHQENEGAAKLALGNYGRKEGAFLINRKVNDKLAVRLGYNKEYTDGYITNATNNNDKWGQRNKDHFSGDMVYQVGAKDELHFNFKLLRMHQGGSYVQGDDPWDYKVFEDQDFNSITNNFQTSLVYNKFLSERLVNKTILAYSGSTNTTKSDADGRATNLAGQRNDNENDSFVSLENQLRYNSERVKNVFGIHLHRYELNSDYDFGLVMGAPTVVPVIQENHRVRETYALFDSITFDFDRHHSLNLGGRLESVTNDYGTKIASSVKNVDESDDVTNFVALPKIAYNYRNGNYSLGALYSQGYRTGGVTVNRWRGTVSNYDPEKTDNYELSYKYVKRNFIMMANAFYTKWRDQQVDVKFSNTLDTQIQNAANAELYGAEFETSYEFENDDSFRFNLGYVKTQFLNLKNNNMNYTGNEFPDAANFTGQASYWKFFSEKWKGILVARYIGESYSDAENLRKSPAQFYMDTNLQYTFSSYLLELYVRNIFNQEYRVYNGVALANVNDYPASYHRMSPPREFGARLNYYW</sequence>
<dbReference type="GO" id="GO:0009279">
    <property type="term" value="C:cell outer membrane"/>
    <property type="evidence" value="ECO:0007669"/>
    <property type="project" value="UniProtKB-SubCell"/>
</dbReference>
<evidence type="ECO:0000256" key="13">
    <source>
        <dbReference type="SAM" id="MobiDB-lite"/>
    </source>
</evidence>
<keyword evidence="2 11" id="KW-0813">Transport</keyword>
<evidence type="ECO:0000256" key="1">
    <source>
        <dbReference type="ARBA" id="ARBA00004571"/>
    </source>
</evidence>
<dbReference type="InterPro" id="IPR000531">
    <property type="entry name" value="Beta-barrel_TonB"/>
</dbReference>
<keyword evidence="5 11" id="KW-0812">Transmembrane</keyword>
<feature type="domain" description="TonB-dependent receptor plug" evidence="16">
    <location>
        <begin position="42"/>
        <end position="148"/>
    </location>
</feature>
<protein>
    <submittedName>
        <fullName evidence="17">TonB-dependent receptor</fullName>
    </submittedName>
</protein>
<evidence type="ECO:0000256" key="3">
    <source>
        <dbReference type="ARBA" id="ARBA00022452"/>
    </source>
</evidence>
<dbReference type="Pfam" id="PF00593">
    <property type="entry name" value="TonB_dep_Rec_b-barrel"/>
    <property type="match status" value="1"/>
</dbReference>
<dbReference type="PANTHER" id="PTHR32552">
    <property type="entry name" value="FERRICHROME IRON RECEPTOR-RELATED"/>
    <property type="match status" value="1"/>
</dbReference>
<gene>
    <name evidence="17" type="ORF">SOO65_12815</name>
</gene>
<accession>A0AAX4HK42</accession>
<organism evidence="17 18">
    <name type="scientific">Peredibacter starrii</name>
    <dbReference type="NCBI Taxonomy" id="28202"/>
    <lineage>
        <taxon>Bacteria</taxon>
        <taxon>Pseudomonadati</taxon>
        <taxon>Bdellovibrionota</taxon>
        <taxon>Bacteriovoracia</taxon>
        <taxon>Bacteriovoracales</taxon>
        <taxon>Bacteriovoracaceae</taxon>
        <taxon>Peredibacter</taxon>
    </lineage>
</organism>
<evidence type="ECO:0000259" key="15">
    <source>
        <dbReference type="Pfam" id="PF00593"/>
    </source>
</evidence>
<dbReference type="Proteomes" id="UP001324634">
    <property type="component" value="Chromosome"/>
</dbReference>
<keyword evidence="9 11" id="KW-0472">Membrane</keyword>
<dbReference type="AlphaFoldDB" id="A0AAX4HK42"/>
<dbReference type="PROSITE" id="PS52016">
    <property type="entry name" value="TONB_DEPENDENT_REC_3"/>
    <property type="match status" value="1"/>
</dbReference>
<evidence type="ECO:0000259" key="16">
    <source>
        <dbReference type="Pfam" id="PF07715"/>
    </source>
</evidence>
<dbReference type="InterPro" id="IPR036942">
    <property type="entry name" value="Beta-barrel_TonB_sf"/>
</dbReference>
<keyword evidence="3 11" id="KW-1134">Transmembrane beta strand</keyword>
<feature type="signal peptide" evidence="14">
    <location>
        <begin position="1"/>
        <end position="18"/>
    </location>
</feature>
<evidence type="ECO:0000313" key="18">
    <source>
        <dbReference type="Proteomes" id="UP001324634"/>
    </source>
</evidence>
<proteinExistence type="inferred from homology"/>
<dbReference type="KEGG" id="psti:SOO65_12815"/>
<evidence type="ECO:0000256" key="12">
    <source>
        <dbReference type="RuleBase" id="RU003357"/>
    </source>
</evidence>
<evidence type="ECO:0000256" key="4">
    <source>
        <dbReference type="ARBA" id="ARBA00022496"/>
    </source>
</evidence>
<dbReference type="EMBL" id="CP139487">
    <property type="protein sequence ID" value="WPU63571.1"/>
    <property type="molecule type" value="Genomic_DNA"/>
</dbReference>
<dbReference type="GO" id="GO:0006826">
    <property type="term" value="P:iron ion transport"/>
    <property type="evidence" value="ECO:0007669"/>
    <property type="project" value="UniProtKB-KW"/>
</dbReference>
<evidence type="ECO:0000256" key="10">
    <source>
        <dbReference type="ARBA" id="ARBA00023237"/>
    </source>
</evidence>
<evidence type="ECO:0000256" key="8">
    <source>
        <dbReference type="ARBA" id="ARBA00023077"/>
    </source>
</evidence>
<feature type="domain" description="TonB-dependent receptor-like beta-barrel" evidence="15">
    <location>
        <begin position="205"/>
        <end position="640"/>
    </location>
</feature>
<keyword evidence="14" id="KW-0732">Signal</keyword>
<dbReference type="Pfam" id="PF07715">
    <property type="entry name" value="Plug"/>
    <property type="match status" value="1"/>
</dbReference>
<name>A0AAX4HK42_9BACT</name>
<keyword evidence="6" id="KW-0408">Iron</keyword>
<dbReference type="InterPro" id="IPR039426">
    <property type="entry name" value="TonB-dep_rcpt-like"/>
</dbReference>
<feature type="region of interest" description="Disordered" evidence="13">
    <location>
        <begin position="301"/>
        <end position="323"/>
    </location>
</feature>
<evidence type="ECO:0000256" key="6">
    <source>
        <dbReference type="ARBA" id="ARBA00023004"/>
    </source>
</evidence>
<feature type="chain" id="PRO_5043444334" evidence="14">
    <location>
        <begin position="19"/>
        <end position="680"/>
    </location>
</feature>
<keyword evidence="17" id="KW-0675">Receptor</keyword>
<keyword evidence="4" id="KW-0410">Iron transport</keyword>
<keyword evidence="10 11" id="KW-0998">Cell outer membrane</keyword>
<evidence type="ECO:0000256" key="14">
    <source>
        <dbReference type="SAM" id="SignalP"/>
    </source>
</evidence>
<evidence type="ECO:0000256" key="5">
    <source>
        <dbReference type="ARBA" id="ARBA00022692"/>
    </source>
</evidence>
<keyword evidence="18" id="KW-1185">Reference proteome</keyword>
<evidence type="ECO:0000256" key="2">
    <source>
        <dbReference type="ARBA" id="ARBA00022448"/>
    </source>
</evidence>
<evidence type="ECO:0000256" key="11">
    <source>
        <dbReference type="PROSITE-ProRule" id="PRU01360"/>
    </source>
</evidence>
<evidence type="ECO:0000313" key="17">
    <source>
        <dbReference type="EMBL" id="WPU63571.1"/>
    </source>
</evidence>
<dbReference type="PANTHER" id="PTHR32552:SF81">
    <property type="entry name" value="TONB-DEPENDENT OUTER MEMBRANE RECEPTOR"/>
    <property type="match status" value="1"/>
</dbReference>
<dbReference type="SUPFAM" id="SSF56935">
    <property type="entry name" value="Porins"/>
    <property type="match status" value="1"/>
</dbReference>
<dbReference type="RefSeq" id="WP_321390512.1">
    <property type="nucleotide sequence ID" value="NZ_CP139487.1"/>
</dbReference>
<comment type="similarity">
    <text evidence="11 12">Belongs to the TonB-dependent receptor family.</text>
</comment>
<reference evidence="17 18" key="1">
    <citation type="submission" date="2023-11" db="EMBL/GenBank/DDBJ databases">
        <title>Peredibacter starrii A3.12.</title>
        <authorList>
            <person name="Mitchell R.J."/>
        </authorList>
    </citation>
    <scope>NUCLEOTIDE SEQUENCE [LARGE SCALE GENOMIC DNA]</scope>
    <source>
        <strain evidence="17 18">A3.12</strain>
    </source>
</reference>
<dbReference type="InterPro" id="IPR012910">
    <property type="entry name" value="Plug_dom"/>
</dbReference>
<keyword evidence="7" id="KW-0406">Ion transport</keyword>
<keyword evidence="8 12" id="KW-0798">TonB box</keyword>
<evidence type="ECO:0000256" key="7">
    <source>
        <dbReference type="ARBA" id="ARBA00023065"/>
    </source>
</evidence>
<evidence type="ECO:0000256" key="9">
    <source>
        <dbReference type="ARBA" id="ARBA00023136"/>
    </source>
</evidence>